<gene>
    <name evidence="1" type="ORF">L6452_01810</name>
</gene>
<reference evidence="2" key="1">
    <citation type="journal article" date="2022" name="Mol. Ecol. Resour.">
        <title>The genomes of chicory, endive, great burdock and yacon provide insights into Asteraceae palaeo-polyploidization history and plant inulin production.</title>
        <authorList>
            <person name="Fan W."/>
            <person name="Wang S."/>
            <person name="Wang H."/>
            <person name="Wang A."/>
            <person name="Jiang F."/>
            <person name="Liu H."/>
            <person name="Zhao H."/>
            <person name="Xu D."/>
            <person name="Zhang Y."/>
        </authorList>
    </citation>
    <scope>NUCLEOTIDE SEQUENCE [LARGE SCALE GENOMIC DNA]</scope>
    <source>
        <strain evidence="2">cv. Niubang</strain>
    </source>
</reference>
<comment type="caution">
    <text evidence="1">The sequence shown here is derived from an EMBL/GenBank/DDBJ whole genome shotgun (WGS) entry which is preliminary data.</text>
</comment>
<organism evidence="1 2">
    <name type="scientific">Arctium lappa</name>
    <name type="common">Greater burdock</name>
    <name type="synonym">Lappa major</name>
    <dbReference type="NCBI Taxonomy" id="4217"/>
    <lineage>
        <taxon>Eukaryota</taxon>
        <taxon>Viridiplantae</taxon>
        <taxon>Streptophyta</taxon>
        <taxon>Embryophyta</taxon>
        <taxon>Tracheophyta</taxon>
        <taxon>Spermatophyta</taxon>
        <taxon>Magnoliopsida</taxon>
        <taxon>eudicotyledons</taxon>
        <taxon>Gunneridae</taxon>
        <taxon>Pentapetalae</taxon>
        <taxon>asterids</taxon>
        <taxon>campanulids</taxon>
        <taxon>Asterales</taxon>
        <taxon>Asteraceae</taxon>
        <taxon>Carduoideae</taxon>
        <taxon>Cardueae</taxon>
        <taxon>Arctiinae</taxon>
        <taxon>Arctium</taxon>
    </lineage>
</organism>
<name>A0ACB9FHC8_ARCLA</name>
<reference evidence="1 2" key="2">
    <citation type="journal article" date="2022" name="Mol. Ecol. Resour.">
        <title>The genomes of chicory, endive, great burdock and yacon provide insights into Asteraceae paleo-polyploidization history and plant inulin production.</title>
        <authorList>
            <person name="Fan W."/>
            <person name="Wang S."/>
            <person name="Wang H."/>
            <person name="Wang A."/>
            <person name="Jiang F."/>
            <person name="Liu H."/>
            <person name="Zhao H."/>
            <person name="Xu D."/>
            <person name="Zhang Y."/>
        </authorList>
    </citation>
    <scope>NUCLEOTIDE SEQUENCE [LARGE SCALE GENOMIC DNA]</scope>
    <source>
        <strain evidence="2">cv. Niubang</strain>
    </source>
</reference>
<dbReference type="EMBL" id="CM042047">
    <property type="protein sequence ID" value="KAI3770669.1"/>
    <property type="molecule type" value="Genomic_DNA"/>
</dbReference>
<protein>
    <submittedName>
        <fullName evidence="1">Uncharacterized protein</fullName>
    </submittedName>
</protein>
<dbReference type="Proteomes" id="UP001055879">
    <property type="component" value="Linkage Group LG01"/>
</dbReference>
<evidence type="ECO:0000313" key="2">
    <source>
        <dbReference type="Proteomes" id="UP001055879"/>
    </source>
</evidence>
<sequence>MMQGFSSFDLLAPSIIFMFSRRTLPHNHQDSLGDDLIIEVQDSKGNHYGRVLAQVATISEDPVKSLYLF</sequence>
<accession>A0ACB9FHC8</accession>
<proteinExistence type="predicted"/>
<keyword evidence="2" id="KW-1185">Reference proteome</keyword>
<evidence type="ECO:0000313" key="1">
    <source>
        <dbReference type="EMBL" id="KAI3770669.1"/>
    </source>
</evidence>